<keyword evidence="3" id="KW-1185">Reference proteome</keyword>
<evidence type="ECO:0000259" key="1">
    <source>
        <dbReference type="Pfam" id="PF08241"/>
    </source>
</evidence>
<organism evidence="2 3">
    <name type="scientific">Sabulicella glaciei</name>
    <dbReference type="NCBI Taxonomy" id="2984948"/>
    <lineage>
        <taxon>Bacteria</taxon>
        <taxon>Pseudomonadati</taxon>
        <taxon>Pseudomonadota</taxon>
        <taxon>Alphaproteobacteria</taxon>
        <taxon>Acetobacterales</taxon>
        <taxon>Acetobacteraceae</taxon>
        <taxon>Sabulicella</taxon>
    </lineage>
</organism>
<dbReference type="GO" id="GO:0032259">
    <property type="term" value="P:methylation"/>
    <property type="evidence" value="ECO:0007669"/>
    <property type="project" value="UniProtKB-KW"/>
</dbReference>
<gene>
    <name evidence="2" type="ORF">OF850_17045</name>
</gene>
<feature type="domain" description="Methyltransferase type 11" evidence="1">
    <location>
        <begin position="61"/>
        <end position="152"/>
    </location>
</feature>
<dbReference type="SUPFAM" id="SSF53335">
    <property type="entry name" value="S-adenosyl-L-methionine-dependent methyltransferases"/>
    <property type="match status" value="1"/>
</dbReference>
<evidence type="ECO:0000313" key="3">
    <source>
        <dbReference type="Proteomes" id="UP001526430"/>
    </source>
</evidence>
<dbReference type="Proteomes" id="UP001526430">
    <property type="component" value="Unassembled WGS sequence"/>
</dbReference>
<dbReference type="Gene3D" id="3.40.50.150">
    <property type="entry name" value="Vaccinia Virus protein VP39"/>
    <property type="match status" value="1"/>
</dbReference>
<keyword evidence="2" id="KW-0808">Transferase</keyword>
<protein>
    <submittedName>
        <fullName evidence="2">Class I SAM-dependent methyltransferase</fullName>
    </submittedName>
</protein>
<dbReference type="InterPro" id="IPR013216">
    <property type="entry name" value="Methyltransf_11"/>
</dbReference>
<dbReference type="EMBL" id="JAPFQI010000015">
    <property type="protein sequence ID" value="MCW8087342.1"/>
    <property type="molecule type" value="Genomic_DNA"/>
</dbReference>
<dbReference type="GO" id="GO:0008168">
    <property type="term" value="F:methyltransferase activity"/>
    <property type="evidence" value="ECO:0007669"/>
    <property type="project" value="UniProtKB-KW"/>
</dbReference>
<dbReference type="Pfam" id="PF08241">
    <property type="entry name" value="Methyltransf_11"/>
    <property type="match status" value="1"/>
</dbReference>
<evidence type="ECO:0000313" key="2">
    <source>
        <dbReference type="EMBL" id="MCW8087342.1"/>
    </source>
</evidence>
<dbReference type="RefSeq" id="WP_301591525.1">
    <property type="nucleotide sequence ID" value="NZ_JAPFQI010000015.1"/>
</dbReference>
<comment type="caution">
    <text evidence="2">The sequence shown here is derived from an EMBL/GenBank/DDBJ whole genome shotgun (WGS) entry which is preliminary data.</text>
</comment>
<dbReference type="InterPro" id="IPR029063">
    <property type="entry name" value="SAM-dependent_MTases_sf"/>
</dbReference>
<proteinExistence type="predicted"/>
<dbReference type="PANTHER" id="PTHR43591:SF24">
    <property type="entry name" value="2-METHOXY-6-POLYPRENYL-1,4-BENZOQUINOL METHYLASE, MITOCHONDRIAL"/>
    <property type="match status" value="1"/>
</dbReference>
<dbReference type="PANTHER" id="PTHR43591">
    <property type="entry name" value="METHYLTRANSFERASE"/>
    <property type="match status" value="1"/>
</dbReference>
<accession>A0ABT3NYU9</accession>
<keyword evidence="2" id="KW-0489">Methyltransferase</keyword>
<name>A0ABT3NYU9_9PROT</name>
<dbReference type="CDD" id="cd02440">
    <property type="entry name" value="AdoMet_MTases"/>
    <property type="match status" value="1"/>
</dbReference>
<reference evidence="2 3" key="1">
    <citation type="submission" date="2022-10" db="EMBL/GenBank/DDBJ databases">
        <title>Roseococcus glaciei nov., sp. nov., isolated from glacier.</title>
        <authorList>
            <person name="Liu Q."/>
            <person name="Xin Y.-H."/>
        </authorList>
    </citation>
    <scope>NUCLEOTIDE SEQUENCE [LARGE SCALE GENOMIC DNA]</scope>
    <source>
        <strain evidence="2 3">MDT2-1-1</strain>
    </source>
</reference>
<sequence length="280" mass="30240">MSASAVLPSQAPAAPVDLAAVKARQQATWATGDYAVVGTTLQIVGERICEAVDLRAGERVLDVAAGNGNATLAAARRFAQVTSTDYVGELLDRGRERAAAERLVVAFREADAEALPFANNSFDVVLSTFGVMFTPDQDKAAAELIRVVHPGGGRIGLANWTPEGFIGQVFRTIGKYMPPPAGVRSPALWGTEARLAELFPGQRIEATRQVFNFRYRSASHMLEVFRTFYGPVNRAFAALDAEKAAALEKDIKDLSDRMNRGGADTLIVPSEYLEVVVTRR</sequence>